<dbReference type="Proteomes" id="UP001500752">
    <property type="component" value="Unassembled WGS sequence"/>
</dbReference>
<keyword evidence="2" id="KW-0472">Membrane</keyword>
<dbReference type="RefSeq" id="WP_345152061.1">
    <property type="nucleotide sequence ID" value="NZ_BAABEO010000020.1"/>
</dbReference>
<keyword evidence="2" id="KW-0812">Transmembrane</keyword>
<reference evidence="4" key="1">
    <citation type="journal article" date="2019" name="Int. J. Syst. Evol. Microbiol.">
        <title>The Global Catalogue of Microorganisms (GCM) 10K type strain sequencing project: providing services to taxonomists for standard genome sequencing and annotation.</title>
        <authorList>
            <consortium name="The Broad Institute Genomics Platform"/>
            <consortium name="The Broad Institute Genome Sequencing Center for Infectious Disease"/>
            <person name="Wu L."/>
            <person name="Ma J."/>
        </authorList>
    </citation>
    <scope>NUCLEOTIDE SEQUENCE [LARGE SCALE GENOMIC DNA]</scope>
    <source>
        <strain evidence="4">JCM 30742</strain>
    </source>
</reference>
<proteinExistence type="predicted"/>
<feature type="transmembrane region" description="Helical" evidence="2">
    <location>
        <begin position="76"/>
        <end position="97"/>
    </location>
</feature>
<name>A0ABP7CLK7_9MICC</name>
<keyword evidence="2" id="KW-1133">Transmembrane helix</keyword>
<dbReference type="EMBL" id="BAABEO010000020">
    <property type="protein sequence ID" value="GAA3691171.1"/>
    <property type="molecule type" value="Genomic_DNA"/>
</dbReference>
<keyword evidence="4" id="KW-1185">Reference proteome</keyword>
<evidence type="ECO:0000256" key="1">
    <source>
        <dbReference type="SAM" id="MobiDB-lite"/>
    </source>
</evidence>
<evidence type="ECO:0000313" key="4">
    <source>
        <dbReference type="Proteomes" id="UP001500752"/>
    </source>
</evidence>
<evidence type="ECO:0000256" key="2">
    <source>
        <dbReference type="SAM" id="Phobius"/>
    </source>
</evidence>
<evidence type="ECO:0000313" key="3">
    <source>
        <dbReference type="EMBL" id="GAA3691171.1"/>
    </source>
</evidence>
<organism evidence="3 4">
    <name type="scientific">Arthrobacter ginkgonis</name>
    <dbReference type="NCBI Taxonomy" id="1630594"/>
    <lineage>
        <taxon>Bacteria</taxon>
        <taxon>Bacillati</taxon>
        <taxon>Actinomycetota</taxon>
        <taxon>Actinomycetes</taxon>
        <taxon>Micrococcales</taxon>
        <taxon>Micrococcaceae</taxon>
        <taxon>Arthrobacter</taxon>
    </lineage>
</organism>
<accession>A0ABP7CLK7</accession>
<comment type="caution">
    <text evidence="3">The sequence shown here is derived from an EMBL/GenBank/DDBJ whole genome shotgun (WGS) entry which is preliminary data.</text>
</comment>
<sequence>MGIPQANALATATLDSAPEGRAALDATTPDQTAPAEPRQPSAHLRAVATWLVMALQASAVSLLLKPFTGSLPGPVPTLITVTIIVPLGVYLTIPFTVKQFMRLTSRRRVSVKRFARLASRR</sequence>
<protein>
    <submittedName>
        <fullName evidence="3">Uncharacterized protein</fullName>
    </submittedName>
</protein>
<feature type="region of interest" description="Disordered" evidence="1">
    <location>
        <begin position="11"/>
        <end position="39"/>
    </location>
</feature>
<gene>
    <name evidence="3" type="ORF">GCM10023081_30740</name>
</gene>